<protein>
    <submittedName>
        <fullName evidence="1">Uncharacterized protein</fullName>
    </submittedName>
</protein>
<dbReference type="EMBL" id="CACRSS010000001">
    <property type="protein sequence ID" value="VYS76717.1"/>
    <property type="molecule type" value="Genomic_DNA"/>
</dbReference>
<gene>
    <name evidence="1" type="ORF">AMLFYP55_00267</name>
</gene>
<sequence>MNSTKMKNVRNKILIILLILIPFSLMNLFGKEQLEVTIKNQDEIPVKAFISLERDNSFFQKIINPVGSFYHNKSTIYTEDIKGKGKLKNIRNGDRLVLFTNRSILPIQLQLKGKDIYQFTLNSTDLPPLPEENGMKRDPDCVLFTFEIQDMSIKLLHIEYAWSAEGNQRCKAMELTK</sequence>
<accession>A0A6N2R7D6</accession>
<dbReference type="AlphaFoldDB" id="A0A6N2R7D6"/>
<name>A0A6N2R7D6_9BACT</name>
<reference evidence="1" key="1">
    <citation type="submission" date="2019-11" db="EMBL/GenBank/DDBJ databases">
        <authorList>
            <person name="Feng L."/>
        </authorList>
    </citation>
    <scope>NUCLEOTIDE SEQUENCE</scope>
    <source>
        <strain evidence="1">AMuciniphilaLFYP55</strain>
    </source>
</reference>
<proteinExistence type="predicted"/>
<organism evidence="1">
    <name type="scientific">Akkermansia muciniphila</name>
    <dbReference type="NCBI Taxonomy" id="239935"/>
    <lineage>
        <taxon>Bacteria</taxon>
        <taxon>Pseudomonadati</taxon>
        <taxon>Verrucomicrobiota</taxon>
        <taxon>Verrucomicrobiia</taxon>
        <taxon>Verrucomicrobiales</taxon>
        <taxon>Akkermansiaceae</taxon>
        <taxon>Akkermansia</taxon>
    </lineage>
</organism>
<evidence type="ECO:0000313" key="1">
    <source>
        <dbReference type="EMBL" id="VYS76717.1"/>
    </source>
</evidence>